<evidence type="ECO:0000256" key="6">
    <source>
        <dbReference type="ARBA" id="ARBA00023244"/>
    </source>
</evidence>
<comment type="pathway">
    <text evidence="2">Porphyrin-containing compound metabolism; protoporphyrin-IX biosynthesis; coproporphyrinogen-III from 5-aminolevulinate: step 2/4.</text>
</comment>
<evidence type="ECO:0000256" key="4">
    <source>
        <dbReference type="ARBA" id="ARBA00012655"/>
    </source>
</evidence>
<comment type="catalytic activity">
    <reaction evidence="7">
        <text>4 porphobilinogen + H2O = hydroxymethylbilane + 4 NH4(+)</text>
        <dbReference type="Rhea" id="RHEA:13185"/>
        <dbReference type="ChEBI" id="CHEBI:15377"/>
        <dbReference type="ChEBI" id="CHEBI:28938"/>
        <dbReference type="ChEBI" id="CHEBI:57845"/>
        <dbReference type="ChEBI" id="CHEBI:58126"/>
        <dbReference type="EC" id="2.5.1.61"/>
    </reaction>
</comment>
<sequence length="502" mass="56325">MRLKISARKSDLARLQAYMVGDALKDAHPGLEIEYKFKESLGDKNLTDPLWKIPEKGVFTEDFYGELIRGETDLVVHSWKDLPTEVKTDTAIVATMPRADQRDLLLVKKSHFEKIRAAKALRVFSSSPRREYNLTPFFKTHLPFGLESVSFESVRGNIPTRIRKLLESDEVNGLIVAKAALDRLLSAPAEEFREVQALLKSYLDQLQWAVLPLNINPNAAAQGALAVEILATRSDLRELLTPIHDQETYECAIKERALLASFGGGCHQKIGVAVLARPYGELTVLRGLTDDGRVLETRRLDLKNEPPKFPEAALWSGEMKAERTRHSIVTVDASLNAFYVARAEAWTDGIEETGYVWTAGTKTWKNLAQDGIWVHGCSESLGEQENPRIDILAGKPLKWAKLSHDDGFDNKDSAFDLVSTYSLKVLSGDPNFAGKECFFWNSGTQFLHAVKEDASILTKHHACGPGNTSKVIRAYLEKNNAFDPNRLHVFLDQEDWRHQCTI</sequence>
<dbReference type="Proteomes" id="UP000075320">
    <property type="component" value="Unassembled WGS sequence"/>
</dbReference>
<dbReference type="RefSeq" id="WP_061833816.1">
    <property type="nucleotide sequence ID" value="NZ_LUKE01000001.1"/>
</dbReference>
<keyword evidence="6" id="KW-0627">Porphyrin biosynthesis</keyword>
<evidence type="ECO:0000256" key="8">
    <source>
        <dbReference type="NCBIfam" id="TIGR00212"/>
    </source>
</evidence>
<evidence type="ECO:0000256" key="3">
    <source>
        <dbReference type="ARBA" id="ARBA00005638"/>
    </source>
</evidence>
<reference evidence="10 11" key="1">
    <citation type="submission" date="2016-03" db="EMBL/GenBank/DDBJ databases">
        <authorList>
            <person name="Ploux O."/>
        </authorList>
    </citation>
    <scope>NUCLEOTIDE SEQUENCE [LARGE SCALE GENOMIC DNA]</scope>
    <source>
        <strain evidence="10 11">R0</strain>
    </source>
</reference>
<evidence type="ECO:0000256" key="7">
    <source>
        <dbReference type="ARBA" id="ARBA00048169"/>
    </source>
</evidence>
<dbReference type="EC" id="2.5.1.61" evidence="4 8"/>
<dbReference type="PANTHER" id="PTHR11557:SF0">
    <property type="entry name" value="PORPHOBILINOGEN DEAMINASE"/>
    <property type="match status" value="1"/>
</dbReference>
<proteinExistence type="inferred from homology"/>
<dbReference type="UniPathway" id="UPA00251">
    <property type="reaction ID" value="UER00319"/>
</dbReference>
<name>A0A150WP99_BDEBC</name>
<dbReference type="AlphaFoldDB" id="A0A150WP99"/>
<evidence type="ECO:0000259" key="9">
    <source>
        <dbReference type="Pfam" id="PF01379"/>
    </source>
</evidence>
<dbReference type="InterPro" id="IPR000860">
    <property type="entry name" value="HemC"/>
</dbReference>
<dbReference type="Gene3D" id="3.40.190.10">
    <property type="entry name" value="Periplasmic binding protein-like II"/>
    <property type="match status" value="2"/>
</dbReference>
<organism evidence="10 11">
    <name type="scientific">Bdellovibrio bacteriovorus</name>
    <dbReference type="NCBI Taxonomy" id="959"/>
    <lineage>
        <taxon>Bacteria</taxon>
        <taxon>Pseudomonadati</taxon>
        <taxon>Bdellovibrionota</taxon>
        <taxon>Bdellovibrionia</taxon>
        <taxon>Bdellovibrionales</taxon>
        <taxon>Pseudobdellovibrionaceae</taxon>
        <taxon>Bdellovibrio</taxon>
    </lineage>
</organism>
<evidence type="ECO:0000313" key="11">
    <source>
        <dbReference type="Proteomes" id="UP000075320"/>
    </source>
</evidence>
<keyword evidence="5" id="KW-0808">Transferase</keyword>
<dbReference type="GO" id="GO:0004418">
    <property type="term" value="F:hydroxymethylbilane synthase activity"/>
    <property type="evidence" value="ECO:0007669"/>
    <property type="project" value="UniProtKB-UniRule"/>
</dbReference>
<dbReference type="InterPro" id="IPR036803">
    <property type="entry name" value="Porphobilinogen_deaminase_C_sf"/>
</dbReference>
<dbReference type="OrthoDB" id="5288624at2"/>
<dbReference type="Pfam" id="PF01379">
    <property type="entry name" value="Porphobil_deam"/>
    <property type="match status" value="1"/>
</dbReference>
<accession>A0A150WP99</accession>
<dbReference type="SUPFAM" id="SSF54782">
    <property type="entry name" value="Porphobilinogen deaminase (hydroxymethylbilane synthase), C-terminal domain"/>
    <property type="match status" value="1"/>
</dbReference>
<dbReference type="InterPro" id="IPR022417">
    <property type="entry name" value="Porphobilin_deaminase_N"/>
</dbReference>
<dbReference type="GO" id="GO:0005737">
    <property type="term" value="C:cytoplasm"/>
    <property type="evidence" value="ECO:0007669"/>
    <property type="project" value="UniProtKB-UniRule"/>
</dbReference>
<evidence type="ECO:0000313" key="10">
    <source>
        <dbReference type="EMBL" id="KYG66250.1"/>
    </source>
</evidence>
<evidence type="ECO:0000256" key="1">
    <source>
        <dbReference type="ARBA" id="ARBA00002869"/>
    </source>
</evidence>
<dbReference type="SUPFAM" id="SSF53850">
    <property type="entry name" value="Periplasmic binding protein-like II"/>
    <property type="match status" value="1"/>
</dbReference>
<keyword evidence="11" id="KW-1185">Reference proteome</keyword>
<protein>
    <recommendedName>
        <fullName evidence="4 8">Hydroxymethylbilane synthase</fullName>
        <ecNumber evidence="4 8">2.5.1.61</ecNumber>
    </recommendedName>
</protein>
<evidence type="ECO:0000256" key="5">
    <source>
        <dbReference type="ARBA" id="ARBA00022679"/>
    </source>
</evidence>
<comment type="similarity">
    <text evidence="3">Belongs to the HMBS family.</text>
</comment>
<dbReference type="PANTHER" id="PTHR11557">
    <property type="entry name" value="PORPHOBILINOGEN DEAMINASE"/>
    <property type="match status" value="1"/>
</dbReference>
<gene>
    <name evidence="10" type="ORF">AZI86_04105</name>
</gene>
<dbReference type="NCBIfam" id="TIGR00212">
    <property type="entry name" value="hemC"/>
    <property type="match status" value="1"/>
</dbReference>
<feature type="domain" description="Porphobilinogen deaminase N-terminal" evidence="9">
    <location>
        <begin position="3"/>
        <end position="236"/>
    </location>
</feature>
<dbReference type="EMBL" id="LUKE01000001">
    <property type="protein sequence ID" value="KYG66250.1"/>
    <property type="molecule type" value="Genomic_DNA"/>
</dbReference>
<comment type="caution">
    <text evidence="10">The sequence shown here is derived from an EMBL/GenBank/DDBJ whole genome shotgun (WGS) entry which is preliminary data.</text>
</comment>
<evidence type="ECO:0000256" key="2">
    <source>
        <dbReference type="ARBA" id="ARBA00004735"/>
    </source>
</evidence>
<comment type="function">
    <text evidence="1">Tetrapolymerization of the monopyrrole PBG into the hydroxymethylbilane pre-uroporphyrinogen in several discrete steps.</text>
</comment>
<dbReference type="PRINTS" id="PR00151">
    <property type="entry name" value="PORPHBDMNASE"/>
</dbReference>
<dbReference type="CDD" id="cd13647">
    <property type="entry name" value="PBP2_PBGD_2"/>
    <property type="match status" value="1"/>
</dbReference>
<dbReference type="GO" id="GO:0006782">
    <property type="term" value="P:protoporphyrinogen IX biosynthetic process"/>
    <property type="evidence" value="ECO:0007669"/>
    <property type="project" value="UniProtKB-UniPathway"/>
</dbReference>